<dbReference type="EMBL" id="CP147246">
    <property type="protein sequence ID" value="WYJ95114.1"/>
    <property type="molecule type" value="Genomic_DNA"/>
</dbReference>
<organism evidence="3">
    <name type="scientific">Candidatus Enterococcus dunnyi</name>
    <dbReference type="NCBI Taxonomy" id="1834192"/>
    <lineage>
        <taxon>Bacteria</taxon>
        <taxon>Bacillati</taxon>
        <taxon>Bacillota</taxon>
        <taxon>Bacilli</taxon>
        <taxon>Lactobacillales</taxon>
        <taxon>Enterococcaceae</taxon>
        <taxon>Enterococcus</taxon>
    </lineage>
</organism>
<evidence type="ECO:0000256" key="1">
    <source>
        <dbReference type="ARBA" id="ARBA00023125"/>
    </source>
</evidence>
<dbReference type="InterPro" id="IPR000551">
    <property type="entry name" value="MerR-type_HTH_dom"/>
</dbReference>
<dbReference type="EMBL" id="NIBQ01000001">
    <property type="protein sequence ID" value="OUZ34576.1"/>
    <property type="molecule type" value="Genomic_DNA"/>
</dbReference>
<dbReference type="Gene3D" id="1.10.1660.10">
    <property type="match status" value="1"/>
</dbReference>
<keyword evidence="5" id="KW-1185">Reference proteome</keyword>
<dbReference type="InterPro" id="IPR011256">
    <property type="entry name" value="Reg_factor_effector_dom_sf"/>
</dbReference>
<dbReference type="InterPro" id="IPR009061">
    <property type="entry name" value="DNA-bd_dom_put_sf"/>
</dbReference>
<reference evidence="3" key="1">
    <citation type="submission" date="2017-05" db="EMBL/GenBank/DDBJ databases">
        <title>The Genome Sequence of Enterococcus sp. 9D6_DIV0238.</title>
        <authorList>
            <consortium name="The Broad Institute Genomics Platform"/>
            <consortium name="The Broad Institute Genomic Center for Infectious Diseases"/>
            <person name="Earl A."/>
            <person name="Manson A."/>
            <person name="Schwartman J."/>
            <person name="Gilmore M."/>
            <person name="Abouelleil A."/>
            <person name="Cao P."/>
            <person name="Chapman S."/>
            <person name="Cusick C."/>
            <person name="Shea T."/>
            <person name="Young S."/>
            <person name="Neafsey D."/>
            <person name="Nusbaum C."/>
            <person name="Birren B."/>
        </authorList>
    </citation>
    <scope>NUCLEOTIDE SEQUENCE [LARGE SCALE GENOMIC DNA]</scope>
    <source>
        <strain evidence="3">9D6_DIV0238</strain>
    </source>
</reference>
<evidence type="ECO:0000313" key="4">
    <source>
        <dbReference type="EMBL" id="WYJ95114.1"/>
    </source>
</evidence>
<dbReference type="PROSITE" id="PS00552">
    <property type="entry name" value="HTH_MERR_1"/>
    <property type="match status" value="1"/>
</dbReference>
<dbReference type="PANTHER" id="PTHR30204:SF96">
    <property type="entry name" value="CHROMOSOME-ANCHORING PROTEIN RACA"/>
    <property type="match status" value="1"/>
</dbReference>
<dbReference type="GO" id="GO:0003700">
    <property type="term" value="F:DNA-binding transcription factor activity"/>
    <property type="evidence" value="ECO:0007669"/>
    <property type="project" value="InterPro"/>
</dbReference>
<dbReference type="RefSeq" id="WP_242585674.1">
    <property type="nucleotide sequence ID" value="NZ_CP147246.1"/>
</dbReference>
<accession>A0A200JBH2</accession>
<reference evidence="4" key="3">
    <citation type="submission" date="2024-03" db="EMBL/GenBank/DDBJ databases">
        <title>The Genome Sequence of Enterococcus sp. DIV0238c.</title>
        <authorList>
            <consortium name="The Broad Institute Genomics Platform"/>
            <consortium name="The Broad Institute Microbial Omics Core"/>
            <consortium name="The Broad Institute Genomic Center for Infectious Diseases"/>
            <person name="Earl A."/>
            <person name="Manson A."/>
            <person name="Gilmore M."/>
            <person name="Schwartman J."/>
            <person name="Shea T."/>
            <person name="Abouelleil A."/>
            <person name="Cao P."/>
            <person name="Chapman S."/>
            <person name="Cusick C."/>
            <person name="Young S."/>
            <person name="Neafsey D."/>
            <person name="Nusbaum C."/>
            <person name="Birren B."/>
        </authorList>
    </citation>
    <scope>NUCLEOTIDE SEQUENCE</scope>
    <source>
        <strain evidence="4">9D6_DIV0238</strain>
    </source>
</reference>
<evidence type="ECO:0000313" key="5">
    <source>
        <dbReference type="Proteomes" id="UP000196151"/>
    </source>
</evidence>
<evidence type="ECO:0000313" key="3">
    <source>
        <dbReference type="EMBL" id="OUZ34576.1"/>
    </source>
</evidence>
<dbReference type="GO" id="GO:0003677">
    <property type="term" value="F:DNA binding"/>
    <property type="evidence" value="ECO:0007669"/>
    <property type="project" value="UniProtKB-KW"/>
</dbReference>
<dbReference type="SMART" id="SM00422">
    <property type="entry name" value="HTH_MERR"/>
    <property type="match status" value="1"/>
</dbReference>
<proteinExistence type="predicted"/>
<dbReference type="PANTHER" id="PTHR30204">
    <property type="entry name" value="REDOX-CYCLING DRUG-SENSING TRANSCRIPTIONAL ACTIVATOR SOXR"/>
    <property type="match status" value="1"/>
</dbReference>
<gene>
    <name evidence="3" type="ORF">A5889_000051</name>
    <name evidence="4" type="ORF">A5889_002662</name>
</gene>
<dbReference type="AlphaFoldDB" id="A0A200JBH2"/>
<keyword evidence="1" id="KW-0238">DNA-binding</keyword>
<dbReference type="Pfam" id="PF13411">
    <property type="entry name" value="MerR_1"/>
    <property type="match status" value="1"/>
</dbReference>
<dbReference type="Gene3D" id="3.20.80.10">
    <property type="entry name" value="Regulatory factor, effector binding domain"/>
    <property type="match status" value="1"/>
</dbReference>
<dbReference type="SUPFAM" id="SSF46955">
    <property type="entry name" value="Putative DNA-binding domain"/>
    <property type="match status" value="1"/>
</dbReference>
<reference evidence="4" key="2">
    <citation type="submission" date="2017-05" db="EMBL/GenBank/DDBJ databases">
        <authorList>
            <consortium name="The Broad Institute Genomics Platform"/>
            <consortium name="The Broad Institute Genomic Center for Infectious Diseases"/>
            <person name="Earl A."/>
            <person name="Manson A."/>
            <person name="Schwartman J."/>
            <person name="Gilmore M."/>
            <person name="Abouelleil A."/>
            <person name="Cao P."/>
            <person name="Chapman S."/>
            <person name="Cusick C."/>
            <person name="Shea T."/>
            <person name="Young S."/>
            <person name="Neafsey D."/>
            <person name="Nusbaum C."/>
            <person name="Birren B."/>
        </authorList>
    </citation>
    <scope>NUCLEOTIDE SEQUENCE</scope>
    <source>
        <strain evidence="4">9D6_DIV0238</strain>
    </source>
</reference>
<name>A0A200JBH2_9ENTE</name>
<evidence type="ECO:0000259" key="2">
    <source>
        <dbReference type="PROSITE" id="PS50937"/>
    </source>
</evidence>
<dbReference type="SUPFAM" id="SSF55136">
    <property type="entry name" value="Probable bacterial effector-binding domain"/>
    <property type="match status" value="1"/>
</dbReference>
<dbReference type="CDD" id="cd01107">
    <property type="entry name" value="HTH_BmrR"/>
    <property type="match status" value="1"/>
</dbReference>
<protein>
    <recommendedName>
        <fullName evidence="2">HTH merR-type domain-containing protein</fullName>
    </recommendedName>
</protein>
<sequence length="286" mass="33890">MNKMENCTNVNQMYSIGEVAKICNVSRKTLRFYEQLGLLTPDHVSLENGYRYYTEKTMNLIPVIKYYKQMGFKLQEMGNVQNTGDYFYQETNFLTKLSELKREEQRIRNSYTAVSDWIGLLREGSIAIENQLQNVNVKYLDRESYVFMEQDFCYNYMDAVINIPWVNYLEEQDCEITGPVILHFENCEEKMACKSRKMNVMQKPVSIANSEMPTTFFGGQMFLSSYYLGDPAEICQQYKKMLLWAKEHDYQCSDEVYERYVIDYWSTMNVDNFVIELLIPAEKNRK</sequence>
<dbReference type="PROSITE" id="PS50937">
    <property type="entry name" value="HTH_MERR_2"/>
    <property type="match status" value="1"/>
</dbReference>
<dbReference type="Proteomes" id="UP000196151">
    <property type="component" value="Chromosome"/>
</dbReference>
<dbReference type="InterPro" id="IPR047057">
    <property type="entry name" value="MerR_fam"/>
</dbReference>
<feature type="domain" description="HTH merR-type" evidence="2">
    <location>
        <begin position="13"/>
        <end position="83"/>
    </location>
</feature>